<dbReference type="InterPro" id="IPR011990">
    <property type="entry name" value="TPR-like_helical_dom_sf"/>
</dbReference>
<evidence type="ECO:0000259" key="8">
    <source>
        <dbReference type="Pfam" id="PF14322"/>
    </source>
</evidence>
<feature type="signal peptide" evidence="6">
    <location>
        <begin position="1"/>
        <end position="22"/>
    </location>
</feature>
<evidence type="ECO:0000256" key="5">
    <source>
        <dbReference type="ARBA" id="ARBA00023237"/>
    </source>
</evidence>
<evidence type="ECO:0000256" key="2">
    <source>
        <dbReference type="ARBA" id="ARBA00006275"/>
    </source>
</evidence>
<keyword evidence="10" id="KW-1185">Reference proteome</keyword>
<accession>A0A3N4P1F6</accession>
<evidence type="ECO:0000256" key="1">
    <source>
        <dbReference type="ARBA" id="ARBA00004442"/>
    </source>
</evidence>
<comment type="caution">
    <text evidence="9">The sequence shown here is derived from an EMBL/GenBank/DDBJ whole genome shotgun (WGS) entry which is preliminary data.</text>
</comment>
<dbReference type="AlphaFoldDB" id="A0A3N4P1F6"/>
<reference evidence="9 10" key="1">
    <citation type="submission" date="2018-11" db="EMBL/GenBank/DDBJ databases">
        <title>Aureibaculum marinum gen. nov., sp. nov., a member of the family Flavobacteriaceae isolated from the Bohai Sea.</title>
        <authorList>
            <person name="Ji X."/>
        </authorList>
    </citation>
    <scope>NUCLEOTIDE SEQUENCE [LARGE SCALE GENOMIC DNA]</scope>
    <source>
        <strain evidence="9 10">BH-SD17</strain>
    </source>
</reference>
<sequence length="584" mass="66184">MKIMKNNIKLLFLITIFFVSCNEDSFLEQVNPNAITEDTFWNTESQFNTALTTVYGALQFKNISAGGLIKEMNMSDIGGCETWNGGYTFRNLTYTDATAAVTEKWNELYVGIFRANQIIQYIQQADESNFTGNNKAQIEAQARFLRAFFYFQLAHSYGGAVIHTEVARNSEDLSKPFSTIEEVTNSIIIPDLEFAQANLPTTWEGDDIGRITWGAATSMLGKVYLYGKDFSTAASLFKQVIDSEIYSLTENIMDNFTDVNEFNSESIFEVVYSSTLNPGVNGNIIDDNPNETGAEASTMAREIGHHLEGGGYNGIMPTYYLHEMFLADEVDSTNPINNGNTHSKRLNASIAPVNYEGLYYNKTIEDMSGWAYGQSAYTKKYSNWYHLDAEDTEFRSGINFRHIRLADVYLMYAEAVIETNGDYTTAIEYIDKVRKRAGVVTLQKYMDANSGMFPQLHISQEIHGERPMVAPNSETVMTHIRRVERPLELCFEGHRWKDLVRWGIVQEVFDELRADEVWRFDHIDDLNVKKNAAIGNDGTGVAPLFIKERIRPDFVICSDVYTPNQHNYFPIPAGEVQANDQLNN</sequence>
<evidence type="ECO:0000259" key="7">
    <source>
        <dbReference type="Pfam" id="PF07980"/>
    </source>
</evidence>
<evidence type="ECO:0000313" key="9">
    <source>
        <dbReference type="EMBL" id="RPD97649.1"/>
    </source>
</evidence>
<dbReference type="PROSITE" id="PS51257">
    <property type="entry name" value="PROKAR_LIPOPROTEIN"/>
    <property type="match status" value="1"/>
</dbReference>
<dbReference type="EMBL" id="RPFJ01000009">
    <property type="protein sequence ID" value="RPD97649.1"/>
    <property type="molecule type" value="Genomic_DNA"/>
</dbReference>
<dbReference type="Pfam" id="PF07980">
    <property type="entry name" value="SusD_RagB"/>
    <property type="match status" value="1"/>
</dbReference>
<keyword evidence="4" id="KW-0472">Membrane</keyword>
<evidence type="ECO:0000256" key="4">
    <source>
        <dbReference type="ARBA" id="ARBA00023136"/>
    </source>
</evidence>
<evidence type="ECO:0000313" key="10">
    <source>
        <dbReference type="Proteomes" id="UP000270856"/>
    </source>
</evidence>
<name>A0A3N4P1F6_9FLAO</name>
<gene>
    <name evidence="9" type="ORF">EGM88_07585</name>
</gene>
<comment type="similarity">
    <text evidence="2">Belongs to the SusD family.</text>
</comment>
<protein>
    <submittedName>
        <fullName evidence="9">RagB/SusD family nutrient uptake outer membrane protein</fullName>
    </submittedName>
</protein>
<keyword evidence="3 6" id="KW-0732">Signal</keyword>
<dbReference type="InterPro" id="IPR033985">
    <property type="entry name" value="SusD-like_N"/>
</dbReference>
<organism evidence="9 10">
    <name type="scientific">Aureibaculum marinum</name>
    <dbReference type="NCBI Taxonomy" id="2487930"/>
    <lineage>
        <taxon>Bacteria</taxon>
        <taxon>Pseudomonadati</taxon>
        <taxon>Bacteroidota</taxon>
        <taxon>Flavobacteriia</taxon>
        <taxon>Flavobacteriales</taxon>
        <taxon>Flavobacteriaceae</taxon>
        <taxon>Aureibaculum</taxon>
    </lineage>
</organism>
<feature type="domain" description="RagB/SusD" evidence="7">
    <location>
        <begin position="265"/>
        <end position="583"/>
    </location>
</feature>
<dbReference type="SUPFAM" id="SSF48452">
    <property type="entry name" value="TPR-like"/>
    <property type="match status" value="1"/>
</dbReference>
<proteinExistence type="inferred from homology"/>
<dbReference type="Gene3D" id="1.25.40.390">
    <property type="match status" value="1"/>
</dbReference>
<dbReference type="GO" id="GO:0009279">
    <property type="term" value="C:cell outer membrane"/>
    <property type="evidence" value="ECO:0007669"/>
    <property type="project" value="UniProtKB-SubCell"/>
</dbReference>
<dbReference type="Pfam" id="PF14322">
    <property type="entry name" value="SusD-like_3"/>
    <property type="match status" value="1"/>
</dbReference>
<keyword evidence="5" id="KW-0998">Cell outer membrane</keyword>
<dbReference type="InterPro" id="IPR012944">
    <property type="entry name" value="SusD_RagB_dom"/>
</dbReference>
<feature type="chain" id="PRO_5018230753" evidence="6">
    <location>
        <begin position="23"/>
        <end position="584"/>
    </location>
</feature>
<dbReference type="OrthoDB" id="5694214at2"/>
<comment type="subcellular location">
    <subcellularLocation>
        <location evidence="1">Cell outer membrane</location>
    </subcellularLocation>
</comment>
<feature type="domain" description="SusD-like N-terminal" evidence="8">
    <location>
        <begin position="26"/>
        <end position="225"/>
    </location>
</feature>
<evidence type="ECO:0000256" key="3">
    <source>
        <dbReference type="ARBA" id="ARBA00022729"/>
    </source>
</evidence>
<dbReference type="Proteomes" id="UP000270856">
    <property type="component" value="Unassembled WGS sequence"/>
</dbReference>
<evidence type="ECO:0000256" key="6">
    <source>
        <dbReference type="SAM" id="SignalP"/>
    </source>
</evidence>